<keyword evidence="3" id="KW-1185">Reference proteome</keyword>
<feature type="domain" description="AB hydrolase-1" evidence="1">
    <location>
        <begin position="28"/>
        <end position="268"/>
    </location>
</feature>
<dbReference type="PRINTS" id="PR00412">
    <property type="entry name" value="EPOXHYDRLASE"/>
</dbReference>
<dbReference type="PRINTS" id="PR00111">
    <property type="entry name" value="ABHYDROLASE"/>
</dbReference>
<accession>A0ABV8H005</accession>
<proteinExistence type="predicted"/>
<organism evidence="2 3">
    <name type="scientific">Oceanobacillus longus</name>
    <dbReference type="NCBI Taxonomy" id="930120"/>
    <lineage>
        <taxon>Bacteria</taxon>
        <taxon>Bacillati</taxon>
        <taxon>Bacillota</taxon>
        <taxon>Bacilli</taxon>
        <taxon>Bacillales</taxon>
        <taxon>Bacillaceae</taxon>
        <taxon>Oceanobacillus</taxon>
    </lineage>
</organism>
<evidence type="ECO:0000313" key="2">
    <source>
        <dbReference type="EMBL" id="MFC4025462.1"/>
    </source>
</evidence>
<dbReference type="Gene3D" id="3.40.50.1820">
    <property type="entry name" value="alpha/beta hydrolase"/>
    <property type="match status" value="1"/>
</dbReference>
<dbReference type="PANTHER" id="PTHR46438">
    <property type="entry name" value="ALPHA/BETA-HYDROLASES SUPERFAMILY PROTEIN"/>
    <property type="match status" value="1"/>
</dbReference>
<dbReference type="EMBL" id="JBHSAO010000015">
    <property type="protein sequence ID" value="MFC4025462.1"/>
    <property type="molecule type" value="Genomic_DNA"/>
</dbReference>
<evidence type="ECO:0000259" key="1">
    <source>
        <dbReference type="Pfam" id="PF00561"/>
    </source>
</evidence>
<keyword evidence="2" id="KW-0378">Hydrolase</keyword>
<sequence length="286" mass="32762">MVNYQRKTLKTGDFQTVFYESGASNKEALIFLHGSGPGANGITNWKNVLEHFGENYHVIAPDLVGFGETEIPENTDLGFWQWTRLRVEQILQLMDYNGIEKGTLIGNSMGGIISLHAVMHSSDRFEKVILMGSGGAPTAVPGPTPEIVRMSGFYQNPTYEDFRNLITWFLYDESVLGDELESIIKQRYEIVMQPGYKEIYPKLFPKSPFEMQIPTSALRRMKQPMLLVHGYEDRFVPKESSLSLMEHLPNAELALLKECGHWVQIEKADRFHEILESFLKRKEQVR</sequence>
<dbReference type="InterPro" id="IPR000073">
    <property type="entry name" value="AB_hydrolase_1"/>
</dbReference>
<reference evidence="3" key="1">
    <citation type="journal article" date="2019" name="Int. J. Syst. Evol. Microbiol.">
        <title>The Global Catalogue of Microorganisms (GCM) 10K type strain sequencing project: providing services to taxonomists for standard genome sequencing and annotation.</title>
        <authorList>
            <consortium name="The Broad Institute Genomics Platform"/>
            <consortium name="The Broad Institute Genome Sequencing Center for Infectious Disease"/>
            <person name="Wu L."/>
            <person name="Ma J."/>
        </authorList>
    </citation>
    <scope>NUCLEOTIDE SEQUENCE [LARGE SCALE GENOMIC DNA]</scope>
    <source>
        <strain evidence="3">IBRC-M 10703</strain>
    </source>
</reference>
<dbReference type="Pfam" id="PF00561">
    <property type="entry name" value="Abhydrolase_1"/>
    <property type="match status" value="1"/>
</dbReference>
<dbReference type="InterPro" id="IPR029058">
    <property type="entry name" value="AB_hydrolase_fold"/>
</dbReference>
<name>A0ABV8H005_9BACI</name>
<dbReference type="Proteomes" id="UP001595772">
    <property type="component" value="Unassembled WGS sequence"/>
</dbReference>
<dbReference type="RefSeq" id="WP_379497956.1">
    <property type="nucleotide sequence ID" value="NZ_JBHSAO010000015.1"/>
</dbReference>
<dbReference type="InterPro" id="IPR000639">
    <property type="entry name" value="Epox_hydrolase-like"/>
</dbReference>
<dbReference type="SUPFAM" id="SSF53474">
    <property type="entry name" value="alpha/beta-Hydrolases"/>
    <property type="match status" value="1"/>
</dbReference>
<gene>
    <name evidence="2" type="ORF">ACFOUV_16865</name>
</gene>
<evidence type="ECO:0000313" key="3">
    <source>
        <dbReference type="Proteomes" id="UP001595772"/>
    </source>
</evidence>
<protein>
    <submittedName>
        <fullName evidence="2">Alpha/beta fold hydrolase</fullName>
    </submittedName>
</protein>
<dbReference type="PANTHER" id="PTHR46438:SF11">
    <property type="entry name" value="LIPASE-RELATED"/>
    <property type="match status" value="1"/>
</dbReference>
<dbReference type="GO" id="GO:0016787">
    <property type="term" value="F:hydrolase activity"/>
    <property type="evidence" value="ECO:0007669"/>
    <property type="project" value="UniProtKB-KW"/>
</dbReference>
<comment type="caution">
    <text evidence="2">The sequence shown here is derived from an EMBL/GenBank/DDBJ whole genome shotgun (WGS) entry which is preliminary data.</text>
</comment>